<accession>A0A8S5TCE7</accession>
<dbReference type="Pfam" id="PF24203">
    <property type="entry name" value="Phage_ProQ_C_like"/>
    <property type="match status" value="1"/>
</dbReference>
<organism evidence="1">
    <name type="scientific">Siphoviridae sp. ctmHK36</name>
    <dbReference type="NCBI Taxonomy" id="2827931"/>
    <lineage>
        <taxon>Viruses</taxon>
        <taxon>Duplodnaviria</taxon>
        <taxon>Heunggongvirae</taxon>
        <taxon>Uroviricota</taxon>
        <taxon>Caudoviricetes</taxon>
    </lineage>
</organism>
<reference evidence="1" key="1">
    <citation type="journal article" date="2021" name="Proc. Natl. Acad. Sci. U.S.A.">
        <title>A Catalog of Tens of Thousands of Viruses from Human Metagenomes Reveals Hidden Associations with Chronic Diseases.</title>
        <authorList>
            <person name="Tisza M.J."/>
            <person name="Buck C.B."/>
        </authorList>
    </citation>
    <scope>NUCLEOTIDE SEQUENCE</scope>
    <source>
        <strain evidence="1">CtmHK36</strain>
    </source>
</reference>
<protein>
    <submittedName>
        <fullName evidence="1">Uncharacterized protein</fullName>
    </submittedName>
</protein>
<sequence length="105" mass="12118">MENLEDIKVGDKVILANARIKRVVTVTKVTKTQIVIGNKRFKKESGFEYGGRPLETKRIYRATPEVLEEIEAETKRNDLINKIARYPWGSLTNEELEKVCKIINK</sequence>
<dbReference type="InterPro" id="IPR056982">
    <property type="entry name" value="Phage_ProQ_C-like"/>
</dbReference>
<dbReference type="EMBL" id="BK032788">
    <property type="protein sequence ID" value="DAF60426.1"/>
    <property type="molecule type" value="Genomic_DNA"/>
</dbReference>
<name>A0A8S5TCE7_9CAUD</name>
<proteinExistence type="predicted"/>
<evidence type="ECO:0000313" key="1">
    <source>
        <dbReference type="EMBL" id="DAF60426.1"/>
    </source>
</evidence>